<feature type="region of interest" description="Disordered" evidence="1">
    <location>
        <begin position="1"/>
        <end position="24"/>
    </location>
</feature>
<accession>A0ABQ9WI86</accession>
<keyword evidence="3" id="KW-1185">Reference proteome</keyword>
<evidence type="ECO:0000256" key="1">
    <source>
        <dbReference type="SAM" id="MobiDB-lite"/>
    </source>
</evidence>
<name>A0ABQ9WI86_SAGOE</name>
<sequence>MCTWLRAGGNPDGGTAKGIQRDPPPSVIAFPLTHLRNDPLEAPLSFPLCQSSLAHPGICAGQKKHPLCPASE</sequence>
<dbReference type="Proteomes" id="UP001266305">
    <property type="component" value="Unassembled WGS sequence"/>
</dbReference>
<protein>
    <submittedName>
        <fullName evidence="2">Uncharacterized protein</fullName>
    </submittedName>
</protein>
<gene>
    <name evidence="2" type="ORF">P7K49_001393</name>
</gene>
<evidence type="ECO:0000313" key="2">
    <source>
        <dbReference type="EMBL" id="KAK2120007.1"/>
    </source>
</evidence>
<comment type="caution">
    <text evidence="2">The sequence shown here is derived from an EMBL/GenBank/DDBJ whole genome shotgun (WGS) entry which is preliminary data.</text>
</comment>
<dbReference type="EMBL" id="JASSZA010000001">
    <property type="protein sequence ID" value="KAK2120007.1"/>
    <property type="molecule type" value="Genomic_DNA"/>
</dbReference>
<reference evidence="2 3" key="1">
    <citation type="submission" date="2023-05" db="EMBL/GenBank/DDBJ databases">
        <title>B98-5 Cell Line De Novo Hybrid Assembly: An Optical Mapping Approach.</title>
        <authorList>
            <person name="Kananen K."/>
            <person name="Auerbach J.A."/>
            <person name="Kautto E."/>
            <person name="Blachly J.S."/>
        </authorList>
    </citation>
    <scope>NUCLEOTIDE SEQUENCE [LARGE SCALE GENOMIC DNA]</scope>
    <source>
        <strain evidence="2">B95-8</strain>
        <tissue evidence="2">Cell line</tissue>
    </source>
</reference>
<proteinExistence type="predicted"/>
<organism evidence="2 3">
    <name type="scientific">Saguinus oedipus</name>
    <name type="common">Cotton-top tamarin</name>
    <name type="synonym">Oedipomidas oedipus</name>
    <dbReference type="NCBI Taxonomy" id="9490"/>
    <lineage>
        <taxon>Eukaryota</taxon>
        <taxon>Metazoa</taxon>
        <taxon>Chordata</taxon>
        <taxon>Craniata</taxon>
        <taxon>Vertebrata</taxon>
        <taxon>Euteleostomi</taxon>
        <taxon>Mammalia</taxon>
        <taxon>Eutheria</taxon>
        <taxon>Euarchontoglires</taxon>
        <taxon>Primates</taxon>
        <taxon>Haplorrhini</taxon>
        <taxon>Platyrrhini</taxon>
        <taxon>Cebidae</taxon>
        <taxon>Callitrichinae</taxon>
        <taxon>Saguinus</taxon>
    </lineage>
</organism>
<evidence type="ECO:0000313" key="3">
    <source>
        <dbReference type="Proteomes" id="UP001266305"/>
    </source>
</evidence>